<evidence type="ECO:0000313" key="3">
    <source>
        <dbReference type="Proteomes" id="UP000585437"/>
    </source>
</evidence>
<protein>
    <submittedName>
        <fullName evidence="2">Uncharacterized protein</fullName>
    </submittedName>
</protein>
<sequence length="49" mass="5589">MSQSGNQGPDWWFAWLGRDNTGTGMLRFLALPLSFIVVVGIMFWTIWPS</sequence>
<evidence type="ECO:0000256" key="1">
    <source>
        <dbReference type="SAM" id="Phobius"/>
    </source>
</evidence>
<evidence type="ECO:0000313" key="2">
    <source>
        <dbReference type="EMBL" id="MBB6510157.1"/>
    </source>
</evidence>
<keyword evidence="1" id="KW-0812">Transmembrane</keyword>
<dbReference type="Proteomes" id="UP000585437">
    <property type="component" value="Unassembled WGS sequence"/>
</dbReference>
<name>A0A7X0JNV6_9HYPH</name>
<accession>A0A7X0JNV6</accession>
<organism evidence="2 3">
    <name type="scientific">Rhizobium soli</name>
    <dbReference type="NCBI Taxonomy" id="424798"/>
    <lineage>
        <taxon>Bacteria</taxon>
        <taxon>Pseudomonadati</taxon>
        <taxon>Pseudomonadota</taxon>
        <taxon>Alphaproteobacteria</taxon>
        <taxon>Hyphomicrobiales</taxon>
        <taxon>Rhizobiaceae</taxon>
        <taxon>Rhizobium/Agrobacterium group</taxon>
        <taxon>Rhizobium</taxon>
    </lineage>
</organism>
<comment type="caution">
    <text evidence="2">The sequence shown here is derived from an EMBL/GenBank/DDBJ whole genome shotgun (WGS) entry which is preliminary data.</text>
</comment>
<dbReference type="RefSeq" id="WP_156461777.1">
    <property type="nucleotide sequence ID" value="NZ_JACHBU010000007.1"/>
</dbReference>
<feature type="transmembrane region" description="Helical" evidence="1">
    <location>
        <begin position="28"/>
        <end position="47"/>
    </location>
</feature>
<dbReference type="EMBL" id="JACHBU010000007">
    <property type="protein sequence ID" value="MBB6510157.1"/>
    <property type="molecule type" value="Genomic_DNA"/>
</dbReference>
<gene>
    <name evidence="2" type="ORF">F4695_003543</name>
</gene>
<dbReference type="AlphaFoldDB" id="A0A7X0JNV6"/>
<keyword evidence="1" id="KW-1133">Transmembrane helix</keyword>
<keyword evidence="1" id="KW-0472">Membrane</keyword>
<proteinExistence type="predicted"/>
<reference evidence="2 3" key="1">
    <citation type="submission" date="2020-08" db="EMBL/GenBank/DDBJ databases">
        <title>The Agave Microbiome: Exploring the role of microbial communities in plant adaptations to desert environments.</title>
        <authorList>
            <person name="Partida-Martinez L.P."/>
        </authorList>
    </citation>
    <scope>NUCLEOTIDE SEQUENCE [LARGE SCALE GENOMIC DNA]</scope>
    <source>
        <strain evidence="2 3">AS3.12</strain>
    </source>
</reference>
<keyword evidence="3" id="KW-1185">Reference proteome</keyword>